<dbReference type="Gene3D" id="2.60.120.10">
    <property type="entry name" value="Jelly Rolls"/>
    <property type="match status" value="1"/>
</dbReference>
<protein>
    <submittedName>
        <fullName evidence="4">Crp/Fnr family transcriptional regulator</fullName>
    </submittedName>
</protein>
<reference evidence="4 5" key="1">
    <citation type="submission" date="2020-03" db="EMBL/GenBank/DDBJ databases">
        <authorList>
            <person name="Zhang L."/>
            <person name="Han X."/>
            <person name="Chen Y."/>
            <person name="Yu Y."/>
        </authorList>
    </citation>
    <scope>NUCLEOTIDE SEQUENCE [LARGE SCALE GENOMIC DNA]</scope>
    <source>
        <strain evidence="4 5">A1254</strain>
    </source>
</reference>
<evidence type="ECO:0000256" key="2">
    <source>
        <dbReference type="ARBA" id="ARBA00023125"/>
    </source>
</evidence>
<dbReference type="GO" id="GO:0003677">
    <property type="term" value="F:DNA binding"/>
    <property type="evidence" value="ECO:0007669"/>
    <property type="project" value="UniProtKB-KW"/>
</dbReference>
<dbReference type="InterPro" id="IPR018490">
    <property type="entry name" value="cNMP-bd_dom_sf"/>
</dbReference>
<dbReference type="RefSeq" id="WP_005131888.1">
    <property type="nucleotide sequence ID" value="NZ_CP049806.1"/>
</dbReference>
<sequence>MTTLVYNDKRRNNYDHFLDLLDQTHINRYQDFNITFEYKKLAEQMLSECEFMDACSLEEKQKLFNEIKIKHLYQGQVLYSRNQDCRELIIVLSGVLKLGWNSYDGKYLIHRFIPTGALLNIVYLISESALEHEYVAHEATVIATIPEHIFKYTIQHNSRMLYQVLKLVCQRTRLLDNDIYHTSTQPLKVQIARQLIYLIEFFSTQTQKGIEVLLKLSQENLAELLKISRQSIRKEIQWFVEEGIIETKYNHISVKDIDKLKALLH</sequence>
<dbReference type="GO" id="GO:0006355">
    <property type="term" value="P:regulation of DNA-templated transcription"/>
    <property type="evidence" value="ECO:0007669"/>
    <property type="project" value="InterPro"/>
</dbReference>
<keyword evidence="3" id="KW-0804">Transcription</keyword>
<dbReference type="InterPro" id="IPR012318">
    <property type="entry name" value="HTH_CRP"/>
</dbReference>
<dbReference type="Pfam" id="PF13545">
    <property type="entry name" value="HTH_Crp_2"/>
    <property type="match status" value="1"/>
</dbReference>
<dbReference type="InterPro" id="IPR000595">
    <property type="entry name" value="cNMP-bd_dom"/>
</dbReference>
<evidence type="ECO:0000313" key="4">
    <source>
        <dbReference type="EMBL" id="QIT17931.1"/>
    </source>
</evidence>
<dbReference type="Proteomes" id="UP000501692">
    <property type="component" value="Chromosome"/>
</dbReference>
<dbReference type="SUPFAM" id="SSF51206">
    <property type="entry name" value="cAMP-binding domain-like"/>
    <property type="match status" value="1"/>
</dbReference>
<proteinExistence type="predicted"/>
<evidence type="ECO:0000256" key="1">
    <source>
        <dbReference type="ARBA" id="ARBA00023015"/>
    </source>
</evidence>
<dbReference type="InterPro" id="IPR036390">
    <property type="entry name" value="WH_DNA-bd_sf"/>
</dbReference>
<dbReference type="InterPro" id="IPR036388">
    <property type="entry name" value="WH-like_DNA-bd_sf"/>
</dbReference>
<name>A0A0R0RLE0_ACIPI</name>
<evidence type="ECO:0000256" key="3">
    <source>
        <dbReference type="ARBA" id="ARBA00023163"/>
    </source>
</evidence>
<dbReference type="AlphaFoldDB" id="A0A0R0RLE0"/>
<dbReference type="EMBL" id="CP049806">
    <property type="protein sequence ID" value="QIT17931.1"/>
    <property type="molecule type" value="Genomic_DNA"/>
</dbReference>
<organism evidence="4 5">
    <name type="scientific">Acinetobacter pittii</name>
    <name type="common">Acinetobacter genomosp. 3</name>
    <dbReference type="NCBI Taxonomy" id="48296"/>
    <lineage>
        <taxon>Bacteria</taxon>
        <taxon>Pseudomonadati</taxon>
        <taxon>Pseudomonadota</taxon>
        <taxon>Gammaproteobacteria</taxon>
        <taxon>Moraxellales</taxon>
        <taxon>Moraxellaceae</taxon>
        <taxon>Acinetobacter</taxon>
        <taxon>Acinetobacter calcoaceticus/baumannii complex</taxon>
    </lineage>
</organism>
<dbReference type="CDD" id="cd00038">
    <property type="entry name" value="CAP_ED"/>
    <property type="match status" value="1"/>
</dbReference>
<dbReference type="InterPro" id="IPR014710">
    <property type="entry name" value="RmlC-like_jellyroll"/>
</dbReference>
<keyword evidence="2" id="KW-0238">DNA-binding</keyword>
<dbReference type="Gene3D" id="1.10.10.10">
    <property type="entry name" value="Winged helix-like DNA-binding domain superfamily/Winged helix DNA-binding domain"/>
    <property type="match status" value="1"/>
</dbReference>
<dbReference type="SUPFAM" id="SSF46785">
    <property type="entry name" value="Winged helix' DNA-binding domain"/>
    <property type="match status" value="1"/>
</dbReference>
<gene>
    <name evidence="4" type="ORF">G8E09_09520</name>
</gene>
<accession>A0A0R0RLE0</accession>
<keyword evidence="1" id="KW-0805">Transcription regulation</keyword>
<evidence type="ECO:0000313" key="5">
    <source>
        <dbReference type="Proteomes" id="UP000501692"/>
    </source>
</evidence>
<dbReference type="Pfam" id="PF00027">
    <property type="entry name" value="cNMP_binding"/>
    <property type="match status" value="1"/>
</dbReference>